<dbReference type="AlphaFoldDB" id="I0WZH9"/>
<feature type="domain" description="Lsr2 DNA-binding" evidence="3">
    <location>
        <begin position="6"/>
        <end position="41"/>
    </location>
</feature>
<feature type="compositionally biased region" description="Low complexity" evidence="2">
    <location>
        <begin position="79"/>
        <end position="89"/>
    </location>
</feature>
<gene>
    <name evidence="4" type="ORF">W59_01164</name>
</gene>
<dbReference type="InterPro" id="IPR036625">
    <property type="entry name" value="E3-bd_dom_sf"/>
</dbReference>
<sequence length="162" mass="16477">MSQASAKTTTKDIREWAIGEGREVSPRGRISAEIEQAFHEAQATKAQAKAASAKKTVTKEAPAKTTAAEKVVEKEAPVKKAAAGKAAAGKAAAGKAAAGKVVEKEAPVKGAVAGTAPAKTTAKEIREWAIGEGREVSLRGRISAAIVRAFHDAAAKLPAVGG</sequence>
<name>I0WZH9_RHOOP</name>
<feature type="compositionally biased region" description="Basic and acidic residues" evidence="2">
    <location>
        <begin position="9"/>
        <end position="29"/>
    </location>
</feature>
<comment type="caution">
    <text evidence="4">The sequence shown here is derived from an EMBL/GenBank/DDBJ whole genome shotgun (WGS) entry which is preliminary data.</text>
</comment>
<feature type="region of interest" description="Disordered" evidence="2">
    <location>
        <begin position="1"/>
        <end position="29"/>
    </location>
</feature>
<dbReference type="Pfam" id="PF23359">
    <property type="entry name" value="Lsr2_DNA-bd"/>
    <property type="match status" value="2"/>
</dbReference>
<evidence type="ECO:0000256" key="1">
    <source>
        <dbReference type="ARBA" id="ARBA00023125"/>
    </source>
</evidence>
<reference evidence="4 5" key="1">
    <citation type="journal article" date="2012" name="J. Bacteriol.">
        <title>Draft genome sequence of the nitrophenol-degrading actinomycete Rhodococcus imtechensis RKJ300.</title>
        <authorList>
            <person name="Vikram S."/>
            <person name="Kumar S."/>
            <person name="Subramanian S."/>
            <person name="Raghava G.P."/>
        </authorList>
    </citation>
    <scope>NUCLEOTIDE SEQUENCE [LARGE SCALE GENOMIC DNA]</scope>
    <source>
        <strain evidence="4 5">RKJ300</strain>
    </source>
</reference>
<dbReference type="InterPro" id="IPR055370">
    <property type="entry name" value="Lsr2_DNA-bd"/>
</dbReference>
<organism evidence="4 5">
    <name type="scientific">Rhodococcus opacus RKJ300 = JCM 13270</name>
    <dbReference type="NCBI Taxonomy" id="1165867"/>
    <lineage>
        <taxon>Bacteria</taxon>
        <taxon>Bacillati</taxon>
        <taxon>Actinomycetota</taxon>
        <taxon>Actinomycetes</taxon>
        <taxon>Mycobacteriales</taxon>
        <taxon>Nocardiaceae</taxon>
        <taxon>Rhodococcus</taxon>
    </lineage>
</organism>
<evidence type="ECO:0000256" key="2">
    <source>
        <dbReference type="SAM" id="MobiDB-lite"/>
    </source>
</evidence>
<dbReference type="EMBL" id="AJJH01000009">
    <property type="protein sequence ID" value="EID81795.1"/>
    <property type="molecule type" value="Genomic_DNA"/>
</dbReference>
<dbReference type="GO" id="GO:0003677">
    <property type="term" value="F:DNA binding"/>
    <property type="evidence" value="ECO:0007669"/>
    <property type="project" value="UniProtKB-KW"/>
</dbReference>
<evidence type="ECO:0000313" key="5">
    <source>
        <dbReference type="Proteomes" id="UP000006447"/>
    </source>
</evidence>
<proteinExistence type="predicted"/>
<evidence type="ECO:0000313" key="4">
    <source>
        <dbReference type="EMBL" id="EID81795.1"/>
    </source>
</evidence>
<protein>
    <recommendedName>
        <fullName evidence="3">Lsr2 DNA-binding domain-containing protein</fullName>
    </recommendedName>
</protein>
<dbReference type="Gene3D" id="4.10.320.10">
    <property type="entry name" value="E3-binding domain"/>
    <property type="match status" value="2"/>
</dbReference>
<feature type="compositionally biased region" description="Low complexity" evidence="2">
    <location>
        <begin position="45"/>
        <end position="56"/>
    </location>
</feature>
<evidence type="ECO:0000259" key="3">
    <source>
        <dbReference type="Pfam" id="PF23359"/>
    </source>
</evidence>
<accession>I0WZH9</accession>
<dbReference type="GO" id="GO:0016746">
    <property type="term" value="F:acyltransferase activity"/>
    <property type="evidence" value="ECO:0007669"/>
    <property type="project" value="InterPro"/>
</dbReference>
<feature type="region of interest" description="Disordered" evidence="2">
    <location>
        <begin position="45"/>
        <end position="89"/>
    </location>
</feature>
<dbReference type="PATRIC" id="fig|1165867.3.peg.229"/>
<dbReference type="Proteomes" id="UP000006447">
    <property type="component" value="Unassembled WGS sequence"/>
</dbReference>
<dbReference type="RefSeq" id="WP_007295665.1">
    <property type="nucleotide sequence ID" value="NZ_AJJH01000009.1"/>
</dbReference>
<feature type="domain" description="Lsr2 DNA-binding" evidence="3">
    <location>
        <begin position="119"/>
        <end position="153"/>
    </location>
</feature>
<keyword evidence="1" id="KW-0238">DNA-binding</keyword>